<dbReference type="GO" id="GO:0016020">
    <property type="term" value="C:membrane"/>
    <property type="evidence" value="ECO:0007669"/>
    <property type="project" value="UniProtKB-SubCell"/>
</dbReference>
<dbReference type="GeneID" id="110975150"/>
<keyword evidence="3 6" id="KW-0812">Transmembrane</keyword>
<evidence type="ECO:0000256" key="3">
    <source>
        <dbReference type="ARBA" id="ARBA00022692"/>
    </source>
</evidence>
<feature type="transmembrane region" description="Helical" evidence="6">
    <location>
        <begin position="1232"/>
        <end position="1254"/>
    </location>
</feature>
<evidence type="ECO:0000313" key="9">
    <source>
        <dbReference type="Proteomes" id="UP000694845"/>
    </source>
</evidence>
<feature type="transmembrane region" description="Helical" evidence="6">
    <location>
        <begin position="997"/>
        <end position="1019"/>
    </location>
</feature>
<feature type="region of interest" description="Disordered" evidence="7">
    <location>
        <begin position="903"/>
        <end position="931"/>
    </location>
</feature>
<gene>
    <name evidence="10" type="primary">LOC110975150</name>
</gene>
<reference evidence="10" key="1">
    <citation type="submission" date="2025-08" db="UniProtKB">
        <authorList>
            <consortium name="RefSeq"/>
        </authorList>
    </citation>
    <scope>IDENTIFICATION</scope>
</reference>
<feature type="transmembrane region" description="Helical" evidence="6">
    <location>
        <begin position="970"/>
        <end position="991"/>
    </location>
</feature>
<evidence type="ECO:0000256" key="1">
    <source>
        <dbReference type="ARBA" id="ARBA00004141"/>
    </source>
</evidence>
<feature type="region of interest" description="Disordered" evidence="7">
    <location>
        <begin position="532"/>
        <end position="671"/>
    </location>
</feature>
<feature type="region of interest" description="Disordered" evidence="7">
    <location>
        <begin position="699"/>
        <end position="752"/>
    </location>
</feature>
<feature type="transmembrane region" description="Helical" evidence="6">
    <location>
        <begin position="1163"/>
        <end position="1180"/>
    </location>
</feature>
<feature type="compositionally biased region" description="Low complexity" evidence="7">
    <location>
        <begin position="576"/>
        <end position="589"/>
    </location>
</feature>
<feature type="region of interest" description="Disordered" evidence="7">
    <location>
        <begin position="88"/>
        <end position="126"/>
    </location>
</feature>
<feature type="transmembrane region" description="Helical" evidence="6">
    <location>
        <begin position="1394"/>
        <end position="1411"/>
    </location>
</feature>
<feature type="compositionally biased region" description="Basic and acidic residues" evidence="7">
    <location>
        <begin position="903"/>
        <end position="914"/>
    </location>
</feature>
<feature type="transmembrane region" description="Helical" evidence="6">
    <location>
        <begin position="1129"/>
        <end position="1151"/>
    </location>
</feature>
<feature type="compositionally biased region" description="Polar residues" evidence="7">
    <location>
        <begin position="268"/>
        <end position="286"/>
    </location>
</feature>
<dbReference type="InterPro" id="IPR007735">
    <property type="entry name" value="Pecanex_C"/>
</dbReference>
<evidence type="ECO:0000313" key="10">
    <source>
        <dbReference type="RefSeq" id="XP_022083038.1"/>
    </source>
</evidence>
<feature type="compositionally biased region" description="Polar residues" evidence="7">
    <location>
        <begin position="403"/>
        <end position="412"/>
    </location>
</feature>
<feature type="compositionally biased region" description="Polar residues" evidence="7">
    <location>
        <begin position="475"/>
        <end position="486"/>
    </location>
</feature>
<feature type="transmembrane region" description="Helical" evidence="6">
    <location>
        <begin position="36"/>
        <end position="53"/>
    </location>
</feature>
<evidence type="ECO:0000256" key="7">
    <source>
        <dbReference type="SAM" id="MobiDB-lite"/>
    </source>
</evidence>
<proteinExistence type="inferred from homology"/>
<feature type="transmembrane region" description="Helical" evidence="6">
    <location>
        <begin position="1454"/>
        <end position="1482"/>
    </location>
</feature>
<dbReference type="Pfam" id="PF05041">
    <property type="entry name" value="Pecanex_C"/>
    <property type="match status" value="1"/>
</dbReference>
<feature type="region of interest" description="Disordered" evidence="7">
    <location>
        <begin position="2009"/>
        <end position="2084"/>
    </location>
</feature>
<feature type="compositionally biased region" description="Low complexity" evidence="7">
    <location>
        <begin position="2045"/>
        <end position="2066"/>
    </location>
</feature>
<dbReference type="PANTHER" id="PTHR12372:SF7">
    <property type="entry name" value="PROTEIN PECANEX"/>
    <property type="match status" value="1"/>
</dbReference>
<name>A0A8B7XQD7_ACAPL</name>
<sequence>MGSHTLEVLRQGLWGSLTGGWYFDPHQNIFCNTLHLYLWLFLLCFPLGLYMAFPPFPAIWASYSLLTALVFSCIKFISYRMHLTFDSGEEATPGEETEEKPSEDSGKGEEAGEIEEIGFGTSGHHRTKFGMEDDAIELEELNSNPQHVASTSGRESSRDSFPPDNEKGAWSDKDLPGTIRLEIHPQKEPPTTSHLDNSLSEALDALNNTNNLKLDSIDGSSRQPGGTETVPAAVFTSHGSPHSRKRRQVRPQDAGQSSSRRRNRMSMGTNTSRGMSSPKGPSSTELGSDADFKTERGVLDSVPASLSTVSMQEPSSGTPQGKLTKRDLESCPHLGLSSITPRADSDSLLAMLTKERTPEQETEVTEEARRRTKSSGSGERTRSRHLTENLTTTTRPTRFSFPDSSARQSLTPPSRRRTASSNRNMSGKKGRHLSDRQKELASPIEENNNELKPSPEMPDKIKKKRTQSPPRHDSSLSTNNYANSSMDGAAPALAHTSAPSETNCSNPCSKNVSDSVSEDSLDLVVKNVLGSGVEIDENCDSSQTITSSKRPGQGAMTSSSDDDSTVVSEHSAFLGSSGNAPSSRSTSSSTGIQWLFSTDGDGPSDKGGEPSSTSKATEREPSPQSRDRAKEGAIPKRKSRLSSSTSQSDEEIKADPDQGQERAGANSSSNRLIGRMMKRVLREESLRFQLEDARGSLNPSIRRARRQARYLSSTSESRQRHQSDRGEGTSTSSLRHRREARQTTHPPSSPHLAALVSVARREGRYMASAHDDSSPGAVHCFQDEHGNWMTYTFDENSTGIAQRLDTEPIPDTSPSDIEKPSIDWPDSSSCHSDSTVITMPKSSGATLDSGGAHSSLEGHLPISILFNQPSSAGGGGRRPSWDLSRHLLSDLGLHGLMEDIRRQNSEQSTRDEAHSLASLEHSGRHHRRSRRHERARVKHNYRFWLLPRRSVRVTFDRLAFLALFDRNRTLLESIIAILLSVLVSILGFAVLSQGYLFDFWVFWFCFVLASCQYSLLKSVQPDAASPMHGHNQIIAYSRPMYFCICCGLILLLDYCGSQPALCQPPPSLYGLSIGGPDLYRLGRDMLIVFVLCFPLIFLLGLLPQCNTFATYLLEVIDVHIFGGNATTGLAAAVYSFCRSVITVLILFGFAVGALKDSAASQHLLFSVFCGLLVAVSYHLSRSASDPSVLWSMVKKFVVSEPQATPEGSQDEIRDPLPGKLQKSVCERLQSDLIICLLYSAVLFGVHASTVFTVLQPGLSYVLFGIAGVLGFLLHYLLPQLRKEMPWLCVSHPLFKSKEYLLFEVRDAAKVMWFERMFVILCFLERNIVYPLVFLCGLTTTGHKITNSFSPIAGAFILTVCGLKLLRSAFSNTAIQYPILVLTVLFFKFDFNQETILLDLFVVNYFLMSIFVHKLHEWILKMKFVYTYIAPWQITWGSAFHAFAQPFSAPHSAMLFLQTLISAFFSTPLNPILGSAIFITSYLRPMKFWERDYNTKRVDHSNTRLATQLDKNPGSDDNNLNSIFYEHLTRSLQATLCGDLVLGRWGTVIAGDCFILASDYLNALVHVVEVGNGLVTFQLRGLEFRGTYCQQREVEAITEGVDDDDGCCCCYPGHLPHFLSANAAFSQRWLAWEVIASKYVLQGYSISDNCAASMLQVFDLRKILITYYVKSIIYYVVRCPKLEQWVTSEIIQEALKDCSEERYTDCDPTFTPKIDEDYDMRQSGISRESFCNCYLGWIQHCASRREEELDSSKASWLVTLCFALCLLGRRALGTASHHLSTSILESFLYGLHALFKGDFRITSARDEWVFTDVEMLRRCVAPGVRMSLKLHQDHFTSPEEYEDHQPLYDAITAHEQNLVIAHEGDPQWRNAVLSNTPSLLALRHVLDEGSDDYKIIMLNKKYLSFRVIKVNQECVRGLWAGQQQELVFLRNRNPERGSIQNAKQALRNMINSSCDQPIGYPIYVSPLTTSYADSSEQLASIIGGPLSFGNIRATVINCWRRIRMRCVTGCSSGGGGPDGGDKDDTETVTGGGANTSHTLNSQGDNTSQPQQGSTGQSDTSSQQLQTPGHNRHSLGSSTGSVGKPGVGRIPLASLFGDSAYPKDPYLAHRVRIMDPSMVYEKLHTSKFVMWPEESMRSAGGRNAWKGWNPEEGMEGTVVHTWVPCHRDQSRRSHIDKTILLVQVGARYVPILEAAVLDLGAEV</sequence>
<dbReference type="Proteomes" id="UP000694845">
    <property type="component" value="Unplaced"/>
</dbReference>
<protein>
    <recommendedName>
        <fullName evidence="6">Pecanex-like protein</fullName>
    </recommendedName>
</protein>
<dbReference type="KEGG" id="aplc:110975150"/>
<dbReference type="InterPro" id="IPR039797">
    <property type="entry name" value="Pecanex"/>
</dbReference>
<feature type="compositionally biased region" description="Basic and acidic residues" evidence="7">
    <location>
        <begin position="717"/>
        <end position="727"/>
    </location>
</feature>
<feature type="compositionally biased region" description="Basic and acidic residues" evidence="7">
    <location>
        <begin position="164"/>
        <end position="176"/>
    </location>
</feature>
<feature type="compositionally biased region" description="Polar residues" evidence="7">
    <location>
        <begin position="304"/>
        <end position="321"/>
    </location>
</feature>
<dbReference type="RefSeq" id="XP_022083038.1">
    <property type="nucleotide sequence ID" value="XM_022227346.1"/>
</dbReference>
<feature type="compositionally biased region" description="Polar residues" evidence="7">
    <location>
        <begin position="145"/>
        <end position="154"/>
    </location>
</feature>
<feature type="compositionally biased region" description="Polar residues" evidence="7">
    <location>
        <begin position="214"/>
        <end position="226"/>
    </location>
</feature>
<feature type="domain" description="Pecanex C-terminal" evidence="8">
    <location>
        <begin position="1749"/>
        <end position="1976"/>
    </location>
</feature>
<feature type="transmembrane region" description="Helical" evidence="6">
    <location>
        <begin position="1260"/>
        <end position="1277"/>
    </location>
</feature>
<feature type="region of interest" description="Disordered" evidence="7">
    <location>
        <begin position="145"/>
        <end position="176"/>
    </location>
</feature>
<keyword evidence="9" id="KW-1185">Reference proteome</keyword>
<feature type="region of interest" description="Disordered" evidence="7">
    <location>
        <begin position="806"/>
        <end position="834"/>
    </location>
</feature>
<evidence type="ECO:0000259" key="8">
    <source>
        <dbReference type="Pfam" id="PF05041"/>
    </source>
</evidence>
<feature type="compositionally biased region" description="Basic and acidic residues" evidence="7">
    <location>
        <begin position="99"/>
        <end position="110"/>
    </location>
</feature>
<accession>A0A8B7XQD7</accession>
<evidence type="ECO:0000256" key="5">
    <source>
        <dbReference type="ARBA" id="ARBA00023136"/>
    </source>
</evidence>
<feature type="compositionally biased region" description="Polar residues" evidence="7">
    <location>
        <begin position="497"/>
        <end position="511"/>
    </location>
</feature>
<feature type="compositionally biased region" description="Low complexity" evidence="7">
    <location>
        <begin position="391"/>
        <end position="402"/>
    </location>
</feature>
<feature type="transmembrane region" description="Helical" evidence="6">
    <location>
        <begin position="1081"/>
        <end position="1102"/>
    </location>
</feature>
<comment type="subcellular location">
    <subcellularLocation>
        <location evidence="1 6">Membrane</location>
        <topology evidence="1 6">Multi-pass membrane protein</topology>
    </subcellularLocation>
</comment>
<evidence type="ECO:0000256" key="4">
    <source>
        <dbReference type="ARBA" id="ARBA00022989"/>
    </source>
</evidence>
<comment type="similarity">
    <text evidence="2 6">Belongs to the pecanex family.</text>
</comment>
<dbReference type="OrthoDB" id="10037631at2759"/>
<feature type="compositionally biased region" description="Basic and acidic residues" evidence="7">
    <location>
        <begin position="650"/>
        <end position="660"/>
    </location>
</feature>
<keyword evidence="4 6" id="KW-1133">Transmembrane helix</keyword>
<evidence type="ECO:0000256" key="6">
    <source>
        <dbReference type="RuleBase" id="RU367089"/>
    </source>
</evidence>
<feature type="compositionally biased region" description="Polar residues" evidence="7">
    <location>
        <begin position="540"/>
        <end position="550"/>
    </location>
</feature>
<feature type="region of interest" description="Disordered" evidence="7">
    <location>
        <begin position="214"/>
        <end position="520"/>
    </location>
</feature>
<dbReference type="PANTHER" id="PTHR12372">
    <property type="entry name" value="PECANEX"/>
    <property type="match status" value="1"/>
</dbReference>
<evidence type="ECO:0000256" key="2">
    <source>
        <dbReference type="ARBA" id="ARBA00010170"/>
    </source>
</evidence>
<feature type="transmembrane region" description="Helical" evidence="6">
    <location>
        <begin position="1347"/>
        <end position="1365"/>
    </location>
</feature>
<feature type="compositionally biased region" description="Acidic residues" evidence="7">
    <location>
        <begin position="88"/>
        <end position="98"/>
    </location>
</feature>
<feature type="compositionally biased region" description="Polar residues" evidence="7">
    <location>
        <begin position="2033"/>
        <end position="2044"/>
    </location>
</feature>
<feature type="compositionally biased region" description="Basic and acidic residues" evidence="7">
    <location>
        <begin position="616"/>
        <end position="634"/>
    </location>
</feature>
<keyword evidence="5 6" id="KW-0472">Membrane</keyword>
<organism evidence="9 10">
    <name type="scientific">Acanthaster planci</name>
    <name type="common">Crown-of-thorns starfish</name>
    <dbReference type="NCBI Taxonomy" id="133434"/>
    <lineage>
        <taxon>Eukaryota</taxon>
        <taxon>Metazoa</taxon>
        <taxon>Echinodermata</taxon>
        <taxon>Eleutherozoa</taxon>
        <taxon>Asterozoa</taxon>
        <taxon>Asteroidea</taxon>
        <taxon>Valvatacea</taxon>
        <taxon>Valvatida</taxon>
        <taxon>Acanthasteridae</taxon>
        <taxon>Acanthaster</taxon>
    </lineage>
</organism>